<gene>
    <name evidence="1" type="ORF">NM688_g3598</name>
</gene>
<evidence type="ECO:0000313" key="1">
    <source>
        <dbReference type="EMBL" id="KAJ3553472.1"/>
    </source>
</evidence>
<dbReference type="Proteomes" id="UP001148662">
    <property type="component" value="Unassembled WGS sequence"/>
</dbReference>
<reference evidence="1" key="1">
    <citation type="submission" date="2022-07" db="EMBL/GenBank/DDBJ databases">
        <title>Genome Sequence of Phlebia brevispora.</title>
        <authorList>
            <person name="Buettner E."/>
        </authorList>
    </citation>
    <scope>NUCLEOTIDE SEQUENCE</scope>
    <source>
        <strain evidence="1">MPL23</strain>
    </source>
</reference>
<organism evidence="1 2">
    <name type="scientific">Phlebia brevispora</name>
    <dbReference type="NCBI Taxonomy" id="194682"/>
    <lineage>
        <taxon>Eukaryota</taxon>
        <taxon>Fungi</taxon>
        <taxon>Dikarya</taxon>
        <taxon>Basidiomycota</taxon>
        <taxon>Agaricomycotina</taxon>
        <taxon>Agaricomycetes</taxon>
        <taxon>Polyporales</taxon>
        <taxon>Meruliaceae</taxon>
        <taxon>Phlebia</taxon>
    </lineage>
</organism>
<accession>A0ACC1T5F9</accession>
<protein>
    <submittedName>
        <fullName evidence="1">Uncharacterized protein</fullName>
    </submittedName>
</protein>
<proteinExistence type="predicted"/>
<comment type="caution">
    <text evidence="1">The sequence shown here is derived from an EMBL/GenBank/DDBJ whole genome shotgun (WGS) entry which is preliminary data.</text>
</comment>
<keyword evidence="2" id="KW-1185">Reference proteome</keyword>
<evidence type="ECO:0000313" key="2">
    <source>
        <dbReference type="Proteomes" id="UP001148662"/>
    </source>
</evidence>
<dbReference type="EMBL" id="JANHOG010000535">
    <property type="protein sequence ID" value="KAJ3553472.1"/>
    <property type="molecule type" value="Genomic_DNA"/>
</dbReference>
<sequence>MHLITCRKRDDQQLSREGIGGPSFAAWLNLQSTLSPTSCQCEGVAKRALIEYRTSCLDQSFARFLFVCCRALFVLVWWALPFSHVLVRTFAISARTSRTFQGPLLVIDLAASLRHPFFGDLATDFTSCPFLRSFVPSCVLAPSPLSLELRPFGFGASTDTPFTIGCLFGVASDRPTVHDVHERCPVGIDNTHITLIPDLVLSVSTVATRLSTTVEAAIITQVLDAKLHTFILADKPLHPITGKRQLEFHIEIMRLTSLEGHPEDADYAKSMPDARIGFVHCTGPVQTNGESYALERPCRAFTISAQDYVRDGPKTSLVQFQRNHSLDLLCRSWHPPECCFMRYSTGHPCRWCAYCRDRRHYGTGDIRGFGGAVTSVPVTPKKKCKFDTDLYDDEPIVASTSGSSSAQPPSAIPATTAGITLPIPGDASGGGGDADKHVLPSCIVPYSPCTTDDQQSQCLHSMIVSSSERTQSLITVLNNAWGLQSAHVLRALSSTLSADCTDFGGCSLGHALTLTHIATAVAYCMLRVFCVTREAQVTTDYDFDPRTSVTVHDLACVLAAHDARGIIKFKQSILFAVPSFRALRSVTLDEERPISSAHCDFLRAKAIIVLATATSAFAAQLYPGGRTAHSTFKIPVKANNEARSSSSSETFAKLALSSPGLPKRNYAASDSLRELDDLRPDIVAPQALLDFYSTRRMPGLPPHALSIKVGGIYRLLRNFSVDKGLVESASLPSSCCKLVPLTRRPTSITLSFASHSHSNSSPDTPSVRKQFPLAPLYATTFNSCQGLTVDRMGIDLTLPVFSHGQLHTALSPVRKRDDARILLSNNTTSTANVTFSELLS</sequence>
<name>A0ACC1T5F9_9APHY</name>